<dbReference type="KEGG" id="shyd:CJD35_13495"/>
<sequence length="60" mass="6348">MSDCCKSLPADHGLMCAYHRAQDDRIMAMFAPSPTVQASMGDECGCGDCKAVGPVGRKVK</sequence>
<dbReference type="AlphaFoldDB" id="A0A249MVM0"/>
<evidence type="ECO:0000313" key="1">
    <source>
        <dbReference type="EMBL" id="ASY45332.1"/>
    </source>
</evidence>
<dbReference type="EMBL" id="CP022745">
    <property type="protein sequence ID" value="ASY45332.1"/>
    <property type="molecule type" value="Genomic_DNA"/>
</dbReference>
<gene>
    <name evidence="1" type="ORF">CJD35_13495</name>
</gene>
<organism evidence="1 2">
    <name type="scientific">Sphingobium xenophagum</name>
    <dbReference type="NCBI Taxonomy" id="121428"/>
    <lineage>
        <taxon>Bacteria</taxon>
        <taxon>Pseudomonadati</taxon>
        <taxon>Pseudomonadota</taxon>
        <taxon>Alphaproteobacteria</taxon>
        <taxon>Sphingomonadales</taxon>
        <taxon>Sphingomonadaceae</taxon>
        <taxon>Sphingobium</taxon>
    </lineage>
</organism>
<accession>A0A249MVM0</accession>
<name>A0A249MVM0_SPHXE</name>
<proteinExistence type="predicted"/>
<protein>
    <submittedName>
        <fullName evidence="1">Uncharacterized protein</fullName>
    </submittedName>
</protein>
<evidence type="ECO:0000313" key="2">
    <source>
        <dbReference type="Proteomes" id="UP000217141"/>
    </source>
</evidence>
<dbReference type="Proteomes" id="UP000217141">
    <property type="component" value="Chromosome I"/>
</dbReference>
<reference evidence="1 2" key="1">
    <citation type="submission" date="2017-08" db="EMBL/GenBank/DDBJ databases">
        <title>Whole Genome Sequence of Sphingobium hydrophobicum C1: Insights into Adaption to the Electronic-waste Contaminated Sediment.</title>
        <authorList>
            <person name="Song D."/>
            <person name="Chen X."/>
            <person name="Xu M."/>
        </authorList>
    </citation>
    <scope>NUCLEOTIDE SEQUENCE [LARGE SCALE GENOMIC DNA]</scope>
    <source>
        <strain evidence="1 2">C1</strain>
    </source>
</reference>